<dbReference type="STRING" id="1317122.ATO12_21575"/>
<name>A0A023BRW0_9FLAO</name>
<protein>
    <recommendedName>
        <fullName evidence="3">Alpha/beta hydrolase</fullName>
    </recommendedName>
</protein>
<dbReference type="InterPro" id="IPR029058">
    <property type="entry name" value="AB_hydrolase_fold"/>
</dbReference>
<dbReference type="eggNOG" id="COG1073">
    <property type="taxonomic scope" value="Bacteria"/>
</dbReference>
<dbReference type="AlphaFoldDB" id="A0A023BRW0"/>
<evidence type="ECO:0008006" key="3">
    <source>
        <dbReference type="Google" id="ProtNLM"/>
    </source>
</evidence>
<dbReference type="Gene3D" id="3.40.50.1820">
    <property type="entry name" value="alpha/beta hydrolase"/>
    <property type="match status" value="1"/>
</dbReference>
<reference evidence="1 2" key="1">
    <citation type="submission" date="2014-04" db="EMBL/GenBank/DDBJ databases">
        <title>Aquimarina sp. 22II-S11-z7 Genome Sequencing.</title>
        <authorList>
            <person name="Lai Q."/>
        </authorList>
    </citation>
    <scope>NUCLEOTIDE SEQUENCE [LARGE SCALE GENOMIC DNA]</scope>
    <source>
        <strain evidence="1 2">22II-S11-z7</strain>
    </source>
</reference>
<sequence>MVSLVKWIIGLLLAFLSQIINAQEITGIWNGAIKVQGTELPVIFKIKKEGDTYISTLKSPKQSDQQQFLSNVKTLILAIGRGEDYQVIPDLNLTRIESILKKSGNKDVTINEIEGLNHLFQMVKTGSAS</sequence>
<gene>
    <name evidence="1" type="ORF">ATO12_21575</name>
</gene>
<dbReference type="OrthoDB" id="9809549at2"/>
<evidence type="ECO:0000313" key="2">
    <source>
        <dbReference type="Proteomes" id="UP000023541"/>
    </source>
</evidence>
<organism evidence="1 2">
    <name type="scientific">Aquimarina atlantica</name>
    <dbReference type="NCBI Taxonomy" id="1317122"/>
    <lineage>
        <taxon>Bacteria</taxon>
        <taxon>Pseudomonadati</taxon>
        <taxon>Bacteroidota</taxon>
        <taxon>Flavobacteriia</taxon>
        <taxon>Flavobacteriales</taxon>
        <taxon>Flavobacteriaceae</taxon>
        <taxon>Aquimarina</taxon>
    </lineage>
</organism>
<keyword evidence="2" id="KW-1185">Reference proteome</keyword>
<proteinExistence type="predicted"/>
<dbReference type="RefSeq" id="WP_034244004.1">
    <property type="nucleotide sequence ID" value="NZ_AQRA01000007.1"/>
</dbReference>
<dbReference type="Proteomes" id="UP000023541">
    <property type="component" value="Unassembled WGS sequence"/>
</dbReference>
<dbReference type="EMBL" id="AQRA01000007">
    <property type="protein sequence ID" value="EZH72727.1"/>
    <property type="molecule type" value="Genomic_DNA"/>
</dbReference>
<evidence type="ECO:0000313" key="1">
    <source>
        <dbReference type="EMBL" id="EZH72727.1"/>
    </source>
</evidence>
<comment type="caution">
    <text evidence="1">The sequence shown here is derived from an EMBL/GenBank/DDBJ whole genome shotgun (WGS) entry which is preliminary data.</text>
</comment>
<accession>A0A023BRW0</accession>